<gene>
    <name evidence="2" type="ORF">ATN84_05170</name>
</gene>
<dbReference type="Gene3D" id="3.90.280.10">
    <property type="entry name" value="PEBP-like"/>
    <property type="match status" value="1"/>
</dbReference>
<feature type="region of interest" description="Disordered" evidence="1">
    <location>
        <begin position="71"/>
        <end position="101"/>
    </location>
</feature>
<dbReference type="InterPro" id="IPR005247">
    <property type="entry name" value="YbhB_YbcL/LppC-like"/>
</dbReference>
<comment type="caution">
    <text evidence="2">The sequence shown here is derived from an EMBL/GenBank/DDBJ whole genome shotgun (WGS) entry which is preliminary data.</text>
</comment>
<protein>
    <submittedName>
        <fullName evidence="2">Phosphatidylethanolamine-binding protein</fullName>
    </submittedName>
</protein>
<evidence type="ECO:0000256" key="1">
    <source>
        <dbReference type="SAM" id="MobiDB-lite"/>
    </source>
</evidence>
<name>A0A135I103_9HYPH</name>
<dbReference type="PANTHER" id="PTHR30289:SF1">
    <property type="entry name" value="PEBP (PHOSPHATIDYLETHANOLAMINE-BINDING PROTEIN) FAMILY PROTEIN"/>
    <property type="match status" value="1"/>
</dbReference>
<dbReference type="PANTHER" id="PTHR30289">
    <property type="entry name" value="UNCHARACTERIZED PROTEIN YBCL-RELATED"/>
    <property type="match status" value="1"/>
</dbReference>
<dbReference type="EMBL" id="LNTU01000001">
    <property type="protein sequence ID" value="KXF79124.1"/>
    <property type="molecule type" value="Genomic_DNA"/>
</dbReference>
<evidence type="ECO:0000313" key="2">
    <source>
        <dbReference type="EMBL" id="KXF79124.1"/>
    </source>
</evidence>
<keyword evidence="3" id="KW-1185">Reference proteome</keyword>
<evidence type="ECO:0000313" key="3">
    <source>
        <dbReference type="Proteomes" id="UP000070107"/>
    </source>
</evidence>
<dbReference type="AlphaFoldDB" id="A0A135I103"/>
<dbReference type="SUPFAM" id="SSF49777">
    <property type="entry name" value="PEBP-like"/>
    <property type="match status" value="1"/>
</dbReference>
<dbReference type="RefSeq" id="WP_068880435.1">
    <property type="nucleotide sequence ID" value="NZ_LNTU01000001.1"/>
</dbReference>
<dbReference type="NCBIfam" id="TIGR00481">
    <property type="entry name" value="YbhB/YbcL family Raf kinase inhibitor-like protein"/>
    <property type="match status" value="1"/>
</dbReference>
<dbReference type="OrthoDB" id="9797506at2"/>
<sequence>MAFALESPAFSDGDRIPRKFIRDGENVSPPLVWKDAPEDTRSFMLVVEDPDAPSGTFRHWAVYDINPDRDRLPEGTTAGAKTESLGHGVNDFGNPHYDGPQPPKGHGVHHYHFRLAALDAETLHLDEKADIDTILKKAEPHIIAETELVGTYEAS</sequence>
<dbReference type="CDD" id="cd00865">
    <property type="entry name" value="PEBP_bact_arch"/>
    <property type="match status" value="1"/>
</dbReference>
<dbReference type="STRING" id="1494590.ATN84_05170"/>
<dbReference type="Pfam" id="PF01161">
    <property type="entry name" value="PBP"/>
    <property type="match status" value="1"/>
</dbReference>
<organism evidence="2 3">
    <name type="scientific">Paramesorhizobium deserti</name>
    <dbReference type="NCBI Taxonomy" id="1494590"/>
    <lineage>
        <taxon>Bacteria</taxon>
        <taxon>Pseudomonadati</taxon>
        <taxon>Pseudomonadota</taxon>
        <taxon>Alphaproteobacteria</taxon>
        <taxon>Hyphomicrobiales</taxon>
        <taxon>Phyllobacteriaceae</taxon>
        <taxon>Paramesorhizobium</taxon>
    </lineage>
</organism>
<dbReference type="Proteomes" id="UP000070107">
    <property type="component" value="Unassembled WGS sequence"/>
</dbReference>
<dbReference type="InterPro" id="IPR008914">
    <property type="entry name" value="PEBP"/>
</dbReference>
<dbReference type="InterPro" id="IPR036610">
    <property type="entry name" value="PEBP-like_sf"/>
</dbReference>
<proteinExistence type="predicted"/>
<reference evidence="2 3" key="1">
    <citation type="submission" date="2015-11" db="EMBL/GenBank/DDBJ databases">
        <title>Draft genome sequence of Paramesorhizobium deserti A-3-E, a strain highly resistant to diverse beta-lactam antibiotics.</title>
        <authorList>
            <person name="Lv R."/>
            <person name="Yang X."/>
            <person name="Fang N."/>
            <person name="Guo J."/>
            <person name="Luo X."/>
            <person name="Peng F."/>
            <person name="Yang R."/>
            <person name="Cui Y."/>
            <person name="Fang C."/>
            <person name="Song Y."/>
        </authorList>
    </citation>
    <scope>NUCLEOTIDE SEQUENCE [LARGE SCALE GENOMIC DNA]</scope>
    <source>
        <strain evidence="2 3">A-3-E</strain>
    </source>
</reference>
<accession>A0A135I103</accession>